<organism evidence="3 4">
    <name type="scientific">Glarea lozoyensis (strain ATCC 20868 / MF5171)</name>
    <dbReference type="NCBI Taxonomy" id="1116229"/>
    <lineage>
        <taxon>Eukaryota</taxon>
        <taxon>Fungi</taxon>
        <taxon>Dikarya</taxon>
        <taxon>Ascomycota</taxon>
        <taxon>Pezizomycotina</taxon>
        <taxon>Leotiomycetes</taxon>
        <taxon>Helotiales</taxon>
        <taxon>Helotiaceae</taxon>
        <taxon>Glarea</taxon>
    </lineage>
</organism>
<dbReference type="Pfam" id="PF11807">
    <property type="entry name" value="UstYa"/>
    <property type="match status" value="1"/>
</dbReference>
<dbReference type="InterPro" id="IPR021765">
    <property type="entry name" value="UstYa-like"/>
</dbReference>
<dbReference type="GeneID" id="19461501"/>
<dbReference type="HOGENOM" id="CLU_042941_1_1_1"/>
<dbReference type="PANTHER" id="PTHR33365">
    <property type="entry name" value="YALI0B05434P"/>
    <property type="match status" value="1"/>
</dbReference>
<dbReference type="Proteomes" id="UP000016922">
    <property type="component" value="Unassembled WGS sequence"/>
</dbReference>
<evidence type="ECO:0000256" key="1">
    <source>
        <dbReference type="ARBA" id="ARBA00035112"/>
    </source>
</evidence>
<dbReference type="PANTHER" id="PTHR33365:SF6">
    <property type="entry name" value="OXIDASE USTYA"/>
    <property type="match status" value="1"/>
</dbReference>
<reference evidence="3 4" key="1">
    <citation type="journal article" date="2013" name="BMC Genomics">
        <title>Genomics-driven discovery of the pneumocandin biosynthetic gene cluster in the fungus Glarea lozoyensis.</title>
        <authorList>
            <person name="Chen L."/>
            <person name="Yue Q."/>
            <person name="Zhang X."/>
            <person name="Xiang M."/>
            <person name="Wang C."/>
            <person name="Li S."/>
            <person name="Che Y."/>
            <person name="Ortiz-Lopez F.J."/>
            <person name="Bills G.F."/>
            <person name="Liu X."/>
            <person name="An Z."/>
        </authorList>
    </citation>
    <scope>NUCLEOTIDE SEQUENCE [LARGE SCALE GENOMIC DNA]</scope>
    <source>
        <strain evidence="4">ATCC 20868 / MF5171</strain>
    </source>
</reference>
<dbReference type="OrthoDB" id="3687641at2759"/>
<accession>S3D382</accession>
<feature type="compositionally biased region" description="Basic and acidic residues" evidence="2">
    <location>
        <begin position="1"/>
        <end position="12"/>
    </location>
</feature>
<protein>
    <recommendedName>
        <fullName evidence="5">Oxidase ustYa</fullName>
    </recommendedName>
</protein>
<keyword evidence="4" id="KW-1185">Reference proteome</keyword>
<gene>
    <name evidence="3" type="ORF">GLAREA_02444</name>
</gene>
<feature type="region of interest" description="Disordered" evidence="2">
    <location>
        <begin position="1"/>
        <end position="20"/>
    </location>
</feature>
<dbReference type="eggNOG" id="ENOG502SPNM">
    <property type="taxonomic scope" value="Eukaryota"/>
</dbReference>
<evidence type="ECO:0000256" key="2">
    <source>
        <dbReference type="SAM" id="MobiDB-lite"/>
    </source>
</evidence>
<evidence type="ECO:0008006" key="5">
    <source>
        <dbReference type="Google" id="ProtNLM"/>
    </source>
</evidence>
<dbReference type="AlphaFoldDB" id="S3D382"/>
<dbReference type="GO" id="GO:0043386">
    <property type="term" value="P:mycotoxin biosynthetic process"/>
    <property type="evidence" value="ECO:0007669"/>
    <property type="project" value="InterPro"/>
</dbReference>
<dbReference type="KEGG" id="glz:GLAREA_02444"/>
<evidence type="ECO:0000313" key="4">
    <source>
        <dbReference type="Proteomes" id="UP000016922"/>
    </source>
</evidence>
<sequence length="257" mass="29693">MTDYRLLEQSDKDGEEQTSISLPRPVRSWIPYTLSLFLLGSLTLNFFHYIQSQGLPTAEESSETPFAHLQRNIPIKWTHDSPWYSDNSTEEESAWNDPRGFQVREGIVALPDTFTQSVGLLSAQRWPWDKSKGIYFIEGLHALHCVKYMRRTVLEAHSGKPLSVSLRHLRHCLDGLRQFVMCHADDTPRYTGRLHDQANEEEPFGGVGQPRMCRDWNKLMDWATENSACYRWVPDDVPGFTEKDRYKSCPDGSEPWA</sequence>
<dbReference type="RefSeq" id="XP_008085721.1">
    <property type="nucleotide sequence ID" value="XM_008087530.1"/>
</dbReference>
<dbReference type="EMBL" id="KE145370">
    <property type="protein sequence ID" value="EPE26531.1"/>
    <property type="molecule type" value="Genomic_DNA"/>
</dbReference>
<evidence type="ECO:0000313" key="3">
    <source>
        <dbReference type="EMBL" id="EPE26531.1"/>
    </source>
</evidence>
<comment type="similarity">
    <text evidence="1">Belongs to the ustYa family.</text>
</comment>
<name>S3D382_GLAL2</name>
<proteinExistence type="inferred from homology"/>